<keyword evidence="9" id="KW-0539">Nucleus</keyword>
<evidence type="ECO:0000256" key="8">
    <source>
        <dbReference type="ARBA" id="ARBA00022840"/>
    </source>
</evidence>
<feature type="non-terminal residue" evidence="12">
    <location>
        <position position="1"/>
    </location>
</feature>
<evidence type="ECO:0000256" key="1">
    <source>
        <dbReference type="ARBA" id="ARBA00004123"/>
    </source>
</evidence>
<dbReference type="GO" id="GO:0007165">
    <property type="term" value="P:signal transduction"/>
    <property type="evidence" value="ECO:0007669"/>
    <property type="project" value="TreeGrafter"/>
</dbReference>
<sequence>YCHSHGILHRDLKPQNLLIDSAETLKLADFGLARVHPGRPSSGRPLTHEVVTLWYRAPELLLGSPFYSTEVDMWSVGCIFGELLTSFALFPGESEIDQLFKIFWVLGTPNEKLWPKVDELPNYKIGFPDWRKYPLREWFPNKDHDTVDLLEKLLTYVPGQRISAKKAICHQYFDD</sequence>
<dbReference type="PROSITE" id="PS50011">
    <property type="entry name" value="PROTEIN_KINASE_DOM"/>
    <property type="match status" value="1"/>
</dbReference>
<dbReference type="SUPFAM" id="SSF56112">
    <property type="entry name" value="Protein kinase-like (PK-like)"/>
    <property type="match status" value="1"/>
</dbReference>
<keyword evidence="6" id="KW-0547">Nucleotide-binding</keyword>
<dbReference type="InterPro" id="IPR008271">
    <property type="entry name" value="Ser/Thr_kinase_AS"/>
</dbReference>
<dbReference type="GO" id="GO:0005737">
    <property type="term" value="C:cytoplasm"/>
    <property type="evidence" value="ECO:0007669"/>
    <property type="project" value="TreeGrafter"/>
</dbReference>
<dbReference type="Gene3D" id="1.10.510.10">
    <property type="entry name" value="Transferase(Phosphotransferase) domain 1"/>
    <property type="match status" value="1"/>
</dbReference>
<keyword evidence="5" id="KW-0808">Transferase</keyword>
<comment type="subcellular location">
    <subcellularLocation>
        <location evidence="1">Nucleus</location>
    </subcellularLocation>
</comment>
<keyword evidence="7" id="KW-0418">Kinase</keyword>
<dbReference type="EC" id="2.7.11.22" evidence="3"/>
<evidence type="ECO:0000256" key="3">
    <source>
        <dbReference type="ARBA" id="ARBA00012425"/>
    </source>
</evidence>
<feature type="domain" description="Protein kinase" evidence="11">
    <location>
        <begin position="1"/>
        <end position="173"/>
    </location>
</feature>
<organism evidence="12 13">
    <name type="scientific">Acaulospora morrowiae</name>
    <dbReference type="NCBI Taxonomy" id="94023"/>
    <lineage>
        <taxon>Eukaryota</taxon>
        <taxon>Fungi</taxon>
        <taxon>Fungi incertae sedis</taxon>
        <taxon>Mucoromycota</taxon>
        <taxon>Glomeromycotina</taxon>
        <taxon>Glomeromycetes</taxon>
        <taxon>Diversisporales</taxon>
        <taxon>Acaulosporaceae</taxon>
        <taxon>Acaulospora</taxon>
    </lineage>
</organism>
<evidence type="ECO:0000256" key="2">
    <source>
        <dbReference type="ARBA" id="ARBA00006485"/>
    </source>
</evidence>
<evidence type="ECO:0000256" key="7">
    <source>
        <dbReference type="ARBA" id="ARBA00022777"/>
    </source>
</evidence>
<dbReference type="EMBL" id="CAJVPV010038865">
    <property type="protein sequence ID" value="CAG8757396.1"/>
    <property type="molecule type" value="Genomic_DNA"/>
</dbReference>
<dbReference type="GO" id="GO:0000082">
    <property type="term" value="P:G1/S transition of mitotic cell cycle"/>
    <property type="evidence" value="ECO:0007669"/>
    <property type="project" value="TreeGrafter"/>
</dbReference>
<dbReference type="InterPro" id="IPR011009">
    <property type="entry name" value="Kinase-like_dom_sf"/>
</dbReference>
<dbReference type="PROSITE" id="PS00108">
    <property type="entry name" value="PROTEIN_KINASE_ST"/>
    <property type="match status" value="1"/>
</dbReference>
<feature type="non-terminal residue" evidence="12">
    <location>
        <position position="175"/>
    </location>
</feature>
<evidence type="ECO:0000256" key="6">
    <source>
        <dbReference type="ARBA" id="ARBA00022741"/>
    </source>
</evidence>
<comment type="caution">
    <text evidence="12">The sequence shown here is derived from an EMBL/GenBank/DDBJ whole genome shotgun (WGS) entry which is preliminary data.</text>
</comment>
<gene>
    <name evidence="12" type="ORF">AMORRO_LOCUS15690</name>
</gene>
<dbReference type="GO" id="GO:0005524">
    <property type="term" value="F:ATP binding"/>
    <property type="evidence" value="ECO:0007669"/>
    <property type="project" value="UniProtKB-KW"/>
</dbReference>
<evidence type="ECO:0000256" key="10">
    <source>
        <dbReference type="ARBA" id="ARBA00039266"/>
    </source>
</evidence>
<name>A0A9N9J109_9GLOM</name>
<dbReference type="FunFam" id="1.10.510.10:FF:000624">
    <property type="entry name" value="Mitogen-activated protein kinase"/>
    <property type="match status" value="1"/>
</dbReference>
<reference evidence="12" key="1">
    <citation type="submission" date="2021-06" db="EMBL/GenBank/DDBJ databases">
        <authorList>
            <person name="Kallberg Y."/>
            <person name="Tangrot J."/>
            <person name="Rosling A."/>
        </authorList>
    </citation>
    <scope>NUCLEOTIDE SEQUENCE</scope>
    <source>
        <strain evidence="12">CL551</strain>
    </source>
</reference>
<evidence type="ECO:0000313" key="12">
    <source>
        <dbReference type="EMBL" id="CAG8757396.1"/>
    </source>
</evidence>
<dbReference type="SMART" id="SM00220">
    <property type="entry name" value="S_TKc"/>
    <property type="match status" value="1"/>
</dbReference>
<dbReference type="Pfam" id="PF00069">
    <property type="entry name" value="Pkinase"/>
    <property type="match status" value="1"/>
</dbReference>
<dbReference type="InterPro" id="IPR000719">
    <property type="entry name" value="Prot_kinase_dom"/>
</dbReference>
<dbReference type="GO" id="GO:0030332">
    <property type="term" value="F:cyclin binding"/>
    <property type="evidence" value="ECO:0007669"/>
    <property type="project" value="TreeGrafter"/>
</dbReference>
<dbReference type="GO" id="GO:0010389">
    <property type="term" value="P:regulation of G2/M transition of mitotic cell cycle"/>
    <property type="evidence" value="ECO:0007669"/>
    <property type="project" value="TreeGrafter"/>
</dbReference>
<comment type="similarity">
    <text evidence="2">Belongs to the protein kinase superfamily. CMGC Ser/Thr protein kinase family. CDC2/CDKX subfamily.</text>
</comment>
<protein>
    <recommendedName>
        <fullName evidence="10">Cyclin-dependent kinase 1</fullName>
        <ecNumber evidence="3">2.7.11.22</ecNumber>
    </recommendedName>
</protein>
<evidence type="ECO:0000313" key="13">
    <source>
        <dbReference type="Proteomes" id="UP000789342"/>
    </source>
</evidence>
<dbReference type="OrthoDB" id="1732493at2759"/>
<dbReference type="AlphaFoldDB" id="A0A9N9J109"/>
<proteinExistence type="inferred from homology"/>
<dbReference type="PANTHER" id="PTHR24056">
    <property type="entry name" value="CELL DIVISION PROTEIN KINASE"/>
    <property type="match status" value="1"/>
</dbReference>
<dbReference type="GO" id="GO:0010468">
    <property type="term" value="P:regulation of gene expression"/>
    <property type="evidence" value="ECO:0007669"/>
    <property type="project" value="TreeGrafter"/>
</dbReference>
<dbReference type="GO" id="GO:0004693">
    <property type="term" value="F:cyclin-dependent protein serine/threonine kinase activity"/>
    <property type="evidence" value="ECO:0007669"/>
    <property type="project" value="UniProtKB-EC"/>
</dbReference>
<accession>A0A9N9J109</accession>
<keyword evidence="13" id="KW-1185">Reference proteome</keyword>
<keyword evidence="4" id="KW-0723">Serine/threonine-protein kinase</keyword>
<evidence type="ECO:0000256" key="9">
    <source>
        <dbReference type="ARBA" id="ARBA00023242"/>
    </source>
</evidence>
<keyword evidence="8" id="KW-0067">ATP-binding</keyword>
<dbReference type="Proteomes" id="UP000789342">
    <property type="component" value="Unassembled WGS sequence"/>
</dbReference>
<dbReference type="PANTHER" id="PTHR24056:SF254">
    <property type="entry name" value="CYCLIN-DEPENDENT KINASE 2"/>
    <property type="match status" value="1"/>
</dbReference>
<dbReference type="GO" id="GO:0005634">
    <property type="term" value="C:nucleus"/>
    <property type="evidence" value="ECO:0007669"/>
    <property type="project" value="UniProtKB-SubCell"/>
</dbReference>
<evidence type="ECO:0000259" key="11">
    <source>
        <dbReference type="PROSITE" id="PS50011"/>
    </source>
</evidence>
<dbReference type="InterPro" id="IPR050108">
    <property type="entry name" value="CDK"/>
</dbReference>
<dbReference type="GO" id="GO:0000307">
    <property type="term" value="C:cyclin-dependent protein kinase holoenzyme complex"/>
    <property type="evidence" value="ECO:0007669"/>
    <property type="project" value="TreeGrafter"/>
</dbReference>
<evidence type="ECO:0000256" key="5">
    <source>
        <dbReference type="ARBA" id="ARBA00022679"/>
    </source>
</evidence>
<evidence type="ECO:0000256" key="4">
    <source>
        <dbReference type="ARBA" id="ARBA00022527"/>
    </source>
</evidence>